<dbReference type="EMBL" id="OBDO01000001">
    <property type="protein sequence ID" value="SNX94667.1"/>
    <property type="molecule type" value="Genomic_DNA"/>
</dbReference>
<dbReference type="Proteomes" id="UP000219514">
    <property type="component" value="Unassembled WGS sequence"/>
</dbReference>
<evidence type="ECO:0000313" key="1">
    <source>
        <dbReference type="EMBL" id="SNX94667.1"/>
    </source>
</evidence>
<sequence>MSDRSIQEVRTFCSLVDSTVLFDDAVTPAVMGSNSSRACARWAARHDALTQNPVRALGAVNGRAKTAPRALTVLQLRQLRATLSDPIMSIWKTATTGVFRNSWSRA</sequence>
<accession>A0A285E6M2</accession>
<keyword evidence="2" id="KW-1185">Reference proteome</keyword>
<evidence type="ECO:0000313" key="2">
    <source>
        <dbReference type="Proteomes" id="UP000219514"/>
    </source>
</evidence>
<name>A0A285E6M2_9ACTN</name>
<protein>
    <submittedName>
        <fullName evidence="1">Uncharacterized protein</fullName>
    </submittedName>
</protein>
<proteinExistence type="predicted"/>
<gene>
    <name evidence="1" type="ORF">SAMN06893097_101464</name>
</gene>
<organism evidence="1 2">
    <name type="scientific">Geodermatophilus sabuli</name>
    <dbReference type="NCBI Taxonomy" id="1564158"/>
    <lineage>
        <taxon>Bacteria</taxon>
        <taxon>Bacillati</taxon>
        <taxon>Actinomycetota</taxon>
        <taxon>Actinomycetes</taxon>
        <taxon>Geodermatophilales</taxon>
        <taxon>Geodermatophilaceae</taxon>
        <taxon>Geodermatophilus</taxon>
    </lineage>
</organism>
<dbReference type="AlphaFoldDB" id="A0A285E6M2"/>
<reference evidence="1 2" key="1">
    <citation type="submission" date="2017-09" db="EMBL/GenBank/DDBJ databases">
        <authorList>
            <person name="Ehlers B."/>
            <person name="Leendertz F.H."/>
        </authorList>
    </citation>
    <scope>NUCLEOTIDE SEQUENCE [LARGE SCALE GENOMIC DNA]</scope>
    <source>
        <strain evidence="1 2">DSM 46844</strain>
    </source>
</reference>